<comment type="catalytic activity">
    <reaction evidence="1">
        <text>Hydrolysis of DNA containing ring-opened 7-methylguanine residues, releasing 2,6-diamino-4-hydroxy-5-(N-methyl)formamidopyrimidine.</text>
        <dbReference type="EC" id="3.2.2.23"/>
    </reaction>
</comment>
<gene>
    <name evidence="19" type="ORF">QI30_01715</name>
</gene>
<dbReference type="AlphaFoldDB" id="A0A433RY35"/>
<name>A0A433RY35_9BACL</name>
<keyword evidence="5" id="KW-0479">Metal-binding</keyword>
<keyword evidence="9" id="KW-0862">Zinc</keyword>
<dbReference type="SMART" id="SM00898">
    <property type="entry name" value="Fapy_DNA_glyco"/>
    <property type="match status" value="1"/>
</dbReference>
<dbReference type="NCBIfam" id="TIGR00577">
    <property type="entry name" value="fpg"/>
    <property type="match status" value="1"/>
</dbReference>
<organism evidence="19 20">
    <name type="scientific">Candidatus Kurthia intestinigallinarum</name>
    <dbReference type="NCBI Taxonomy" id="1562256"/>
    <lineage>
        <taxon>Bacteria</taxon>
        <taxon>Bacillati</taxon>
        <taxon>Bacillota</taxon>
        <taxon>Bacilli</taxon>
        <taxon>Bacillales</taxon>
        <taxon>Caryophanaceae</taxon>
        <taxon>Kurthia</taxon>
    </lineage>
</organism>
<evidence type="ECO:0000256" key="5">
    <source>
        <dbReference type="ARBA" id="ARBA00022723"/>
    </source>
</evidence>
<evidence type="ECO:0000313" key="20">
    <source>
        <dbReference type="Proteomes" id="UP000288623"/>
    </source>
</evidence>
<comment type="cofactor">
    <cofactor evidence="2">
        <name>Zn(2+)</name>
        <dbReference type="ChEBI" id="CHEBI:29105"/>
    </cofactor>
</comment>
<dbReference type="CDD" id="cd08966">
    <property type="entry name" value="EcFpg-like_N"/>
    <property type="match status" value="1"/>
</dbReference>
<keyword evidence="20" id="KW-1185">Reference proteome</keyword>
<feature type="domain" description="FPG-type" evidence="17">
    <location>
        <begin position="258"/>
        <end position="290"/>
    </location>
</feature>
<evidence type="ECO:0000256" key="1">
    <source>
        <dbReference type="ARBA" id="ARBA00001668"/>
    </source>
</evidence>
<dbReference type="PROSITE" id="PS51066">
    <property type="entry name" value="ZF_FPG_2"/>
    <property type="match status" value="1"/>
</dbReference>
<reference evidence="19 20" key="1">
    <citation type="submission" date="2014-11" db="EMBL/GenBank/DDBJ databases">
        <title>Genome sequence and analysis of novel Kurthia sp.</title>
        <authorList>
            <person name="Lawson J.N."/>
            <person name="Gonzalez J.E."/>
            <person name="Rinauldi L."/>
            <person name="Xuan Z."/>
            <person name="Firman A."/>
            <person name="Shaddox L."/>
            <person name="Trudeau A."/>
            <person name="Shah S."/>
            <person name="Reiman D."/>
        </authorList>
    </citation>
    <scope>NUCLEOTIDE SEQUENCE [LARGE SCALE GENOMIC DNA]</scope>
    <source>
        <strain evidence="19 20">3B1D</strain>
    </source>
</reference>
<evidence type="ECO:0000256" key="12">
    <source>
        <dbReference type="ARBA" id="ARBA00023239"/>
    </source>
</evidence>
<dbReference type="Pfam" id="PF06831">
    <property type="entry name" value="H2TH"/>
    <property type="match status" value="1"/>
</dbReference>
<evidence type="ECO:0000256" key="2">
    <source>
        <dbReference type="ARBA" id="ARBA00001947"/>
    </source>
</evidence>
<evidence type="ECO:0000256" key="10">
    <source>
        <dbReference type="ARBA" id="ARBA00023125"/>
    </source>
</evidence>
<dbReference type="RefSeq" id="WP_126989227.1">
    <property type="nucleotide sequence ID" value="NZ_JTFC01000007.1"/>
</dbReference>
<evidence type="ECO:0000256" key="11">
    <source>
        <dbReference type="ARBA" id="ARBA00023204"/>
    </source>
</evidence>
<dbReference type="SMART" id="SM01232">
    <property type="entry name" value="H2TH"/>
    <property type="match status" value="1"/>
</dbReference>
<keyword evidence="14" id="KW-0326">Glycosidase</keyword>
<evidence type="ECO:0000256" key="13">
    <source>
        <dbReference type="ARBA" id="ARBA00023268"/>
    </source>
</evidence>
<dbReference type="InterPro" id="IPR000214">
    <property type="entry name" value="Znf_DNA_glyclase/AP_lyase"/>
</dbReference>
<dbReference type="InterPro" id="IPR020629">
    <property type="entry name" value="FPG_Glyclase"/>
</dbReference>
<evidence type="ECO:0000256" key="7">
    <source>
        <dbReference type="ARBA" id="ARBA00022771"/>
    </source>
</evidence>
<dbReference type="NCBIfam" id="NF002211">
    <property type="entry name" value="PRK01103.1"/>
    <property type="match status" value="1"/>
</dbReference>
<protein>
    <submittedName>
        <fullName evidence="19">Formamidopyrimidine-DNA glycosylase</fullName>
    </submittedName>
</protein>
<keyword evidence="12" id="KW-0456">Lyase</keyword>
<keyword evidence="11" id="KW-0234">DNA repair</keyword>
<evidence type="ECO:0000256" key="6">
    <source>
        <dbReference type="ARBA" id="ARBA00022763"/>
    </source>
</evidence>
<sequence>MPELPEVEGVVRMLKPAVEHKTIQRVIVSPVIYASKAAGKEAIIKGQTPEAFIAAVEGMTIEHIERHAKYIFFTMSKNGGQQLIVNHLGMSGAWFHVAHPDDVTEGKFHKHMHVMWQLAAEEWLIYADIRRFGELRLLREVADYPPLLAMAPEPFDDVAMDYFLEKCTQRKYNNKAIKAVIMDGQVVSGCGNIYATEALFRTKIHPGRKVSQIDKAQLRQLFQEIVAVLTESIAFGGSSISDYRNINGEAGGMQHHLQMYGMKKCPMCHTNTEQQIIAGRNSFYCPNCQR</sequence>
<proteinExistence type="inferred from homology"/>
<dbReference type="Gene3D" id="3.20.190.10">
    <property type="entry name" value="MutM-like, N-terminal"/>
    <property type="match status" value="1"/>
</dbReference>
<evidence type="ECO:0000256" key="3">
    <source>
        <dbReference type="ARBA" id="ARBA00009409"/>
    </source>
</evidence>
<keyword evidence="13" id="KW-0511">Multifunctional enzyme</keyword>
<dbReference type="Gene3D" id="1.10.8.50">
    <property type="match status" value="1"/>
</dbReference>
<comment type="subunit">
    <text evidence="4">Monomer.</text>
</comment>
<dbReference type="Proteomes" id="UP000288623">
    <property type="component" value="Unassembled WGS sequence"/>
</dbReference>
<dbReference type="FunFam" id="1.10.8.50:FF:000003">
    <property type="entry name" value="Formamidopyrimidine-DNA glycosylase"/>
    <property type="match status" value="1"/>
</dbReference>
<dbReference type="InterPro" id="IPR035937">
    <property type="entry name" value="FPG_N"/>
</dbReference>
<dbReference type="GO" id="GO:0140078">
    <property type="term" value="F:class I DNA-(apurinic or apyrimidinic site) endonuclease activity"/>
    <property type="evidence" value="ECO:0007669"/>
    <property type="project" value="UniProtKB-EC"/>
</dbReference>
<evidence type="ECO:0000256" key="8">
    <source>
        <dbReference type="ARBA" id="ARBA00022801"/>
    </source>
</evidence>
<keyword evidence="10" id="KW-0238">DNA-binding</keyword>
<dbReference type="GO" id="GO:0034039">
    <property type="term" value="F:8-oxo-7,8-dihydroguanine DNA N-glycosylase activity"/>
    <property type="evidence" value="ECO:0007669"/>
    <property type="project" value="TreeGrafter"/>
</dbReference>
<dbReference type="GO" id="GO:0008270">
    <property type="term" value="F:zinc ion binding"/>
    <property type="evidence" value="ECO:0007669"/>
    <property type="project" value="UniProtKB-KW"/>
</dbReference>
<dbReference type="GO" id="GO:0003684">
    <property type="term" value="F:damaged DNA binding"/>
    <property type="evidence" value="ECO:0007669"/>
    <property type="project" value="InterPro"/>
</dbReference>
<evidence type="ECO:0000259" key="17">
    <source>
        <dbReference type="PROSITE" id="PS51066"/>
    </source>
</evidence>
<keyword evidence="7 16" id="KW-0863">Zinc-finger</keyword>
<dbReference type="EMBL" id="JTFC01000007">
    <property type="protein sequence ID" value="RUS58159.1"/>
    <property type="molecule type" value="Genomic_DNA"/>
</dbReference>
<dbReference type="InterPro" id="IPR015886">
    <property type="entry name" value="H2TH_FPG"/>
</dbReference>
<comment type="catalytic activity">
    <reaction evidence="15">
        <text>2'-deoxyribonucleotide-(2'-deoxyribose 5'-phosphate)-2'-deoxyribonucleotide-DNA = a 3'-end 2'-deoxyribonucleotide-(2,3-dehydro-2,3-deoxyribose 5'-phosphate)-DNA + a 5'-end 5'-phospho-2'-deoxyribonucleoside-DNA + H(+)</text>
        <dbReference type="Rhea" id="RHEA:66592"/>
        <dbReference type="Rhea" id="RHEA-COMP:13180"/>
        <dbReference type="Rhea" id="RHEA-COMP:16897"/>
        <dbReference type="Rhea" id="RHEA-COMP:17067"/>
        <dbReference type="ChEBI" id="CHEBI:15378"/>
        <dbReference type="ChEBI" id="CHEBI:136412"/>
        <dbReference type="ChEBI" id="CHEBI:157695"/>
        <dbReference type="ChEBI" id="CHEBI:167181"/>
        <dbReference type="EC" id="4.2.99.18"/>
    </reaction>
</comment>
<dbReference type="PANTHER" id="PTHR22993">
    <property type="entry name" value="FORMAMIDOPYRIMIDINE-DNA GLYCOSYLASE"/>
    <property type="match status" value="1"/>
</dbReference>
<dbReference type="OrthoDB" id="9800855at2"/>
<dbReference type="InterPro" id="IPR010979">
    <property type="entry name" value="Ribosomal_uS13-like_H2TH"/>
</dbReference>
<dbReference type="GO" id="GO:0006284">
    <property type="term" value="P:base-excision repair"/>
    <property type="evidence" value="ECO:0007669"/>
    <property type="project" value="InterPro"/>
</dbReference>
<comment type="caution">
    <text evidence="19">The sequence shown here is derived from an EMBL/GenBank/DDBJ whole genome shotgun (WGS) entry which is preliminary data.</text>
</comment>
<evidence type="ECO:0000256" key="4">
    <source>
        <dbReference type="ARBA" id="ARBA00011245"/>
    </source>
</evidence>
<dbReference type="PANTHER" id="PTHR22993:SF9">
    <property type="entry name" value="FORMAMIDOPYRIMIDINE-DNA GLYCOSYLASE"/>
    <property type="match status" value="1"/>
</dbReference>
<dbReference type="InterPro" id="IPR012319">
    <property type="entry name" value="FPG_cat"/>
</dbReference>
<evidence type="ECO:0000313" key="19">
    <source>
        <dbReference type="EMBL" id="RUS58159.1"/>
    </source>
</evidence>
<feature type="domain" description="Formamidopyrimidine-DNA glycosylase catalytic" evidence="18">
    <location>
        <begin position="2"/>
        <end position="133"/>
    </location>
</feature>
<dbReference type="SUPFAM" id="SSF46946">
    <property type="entry name" value="S13-like H2TH domain"/>
    <property type="match status" value="1"/>
</dbReference>
<evidence type="ECO:0000256" key="14">
    <source>
        <dbReference type="ARBA" id="ARBA00023295"/>
    </source>
</evidence>
<evidence type="ECO:0000256" key="16">
    <source>
        <dbReference type="PROSITE-ProRule" id="PRU00391"/>
    </source>
</evidence>
<evidence type="ECO:0000259" key="18">
    <source>
        <dbReference type="PROSITE" id="PS51068"/>
    </source>
</evidence>
<evidence type="ECO:0000256" key="9">
    <source>
        <dbReference type="ARBA" id="ARBA00022833"/>
    </source>
</evidence>
<dbReference type="Pfam" id="PF01149">
    <property type="entry name" value="Fapy_DNA_glyco"/>
    <property type="match status" value="1"/>
</dbReference>
<dbReference type="PROSITE" id="PS51068">
    <property type="entry name" value="FPG_CAT"/>
    <property type="match status" value="1"/>
</dbReference>
<comment type="similarity">
    <text evidence="3">Belongs to the FPG family.</text>
</comment>
<accession>A0A433RY35</accession>
<evidence type="ECO:0000256" key="15">
    <source>
        <dbReference type="ARBA" id="ARBA00044632"/>
    </source>
</evidence>
<keyword evidence="6" id="KW-0227">DNA damage</keyword>
<dbReference type="GO" id="GO:0003690">
    <property type="term" value="F:double-stranded DNA binding"/>
    <property type="evidence" value="ECO:0007669"/>
    <property type="project" value="UniProtKB-ARBA"/>
</dbReference>
<dbReference type="SUPFAM" id="SSF81624">
    <property type="entry name" value="N-terminal domain of MutM-like DNA repair proteins"/>
    <property type="match status" value="1"/>
</dbReference>
<keyword evidence="8" id="KW-0378">Hydrolase</keyword>
<dbReference type="SUPFAM" id="SSF57716">
    <property type="entry name" value="Glucocorticoid receptor-like (DNA-binding domain)"/>
    <property type="match status" value="1"/>
</dbReference>